<keyword evidence="2" id="KW-1185">Reference proteome</keyword>
<comment type="caution">
    <text evidence="1">The sequence shown here is derived from an EMBL/GenBank/DDBJ whole genome shotgun (WGS) entry which is preliminary data.</text>
</comment>
<evidence type="ECO:0000313" key="1">
    <source>
        <dbReference type="EMBL" id="MFC1850403.1"/>
    </source>
</evidence>
<dbReference type="SUPFAM" id="SSF103642">
    <property type="entry name" value="Sec-C motif"/>
    <property type="match status" value="1"/>
</dbReference>
<dbReference type="Proteomes" id="UP001594351">
    <property type="component" value="Unassembled WGS sequence"/>
</dbReference>
<protein>
    <submittedName>
        <fullName evidence="1">SEC-C metal-binding domain-containing protein</fullName>
    </submittedName>
</protein>
<proteinExistence type="predicted"/>
<organism evidence="1 2">
    <name type="scientific">candidate division CSSED10-310 bacterium</name>
    <dbReference type="NCBI Taxonomy" id="2855610"/>
    <lineage>
        <taxon>Bacteria</taxon>
        <taxon>Bacteria division CSSED10-310</taxon>
    </lineage>
</organism>
<dbReference type="Pfam" id="PF02810">
    <property type="entry name" value="SEC-C"/>
    <property type="match status" value="1"/>
</dbReference>
<dbReference type="EMBL" id="JBHPBY010000096">
    <property type="protein sequence ID" value="MFC1850403.1"/>
    <property type="molecule type" value="Genomic_DNA"/>
</dbReference>
<dbReference type="Gene3D" id="3.10.450.50">
    <property type="match status" value="1"/>
</dbReference>
<reference evidence="1 2" key="1">
    <citation type="submission" date="2024-09" db="EMBL/GenBank/DDBJ databases">
        <title>Laminarin stimulates single cell rates of sulfate reduction while oxygen inhibits transcriptomic activity in coastal marine sediment.</title>
        <authorList>
            <person name="Lindsay M."/>
            <person name="Orcutt B."/>
            <person name="Emerson D."/>
            <person name="Stepanauskas R."/>
            <person name="D'Angelo T."/>
        </authorList>
    </citation>
    <scope>NUCLEOTIDE SEQUENCE [LARGE SCALE GENOMIC DNA]</scope>
    <source>
        <strain evidence="1">SAG AM-311-K15</strain>
    </source>
</reference>
<evidence type="ECO:0000313" key="2">
    <source>
        <dbReference type="Proteomes" id="UP001594351"/>
    </source>
</evidence>
<sequence length="73" mass="8350">MQNLIERGKIMSIWQKLFGMKRPQNLENIGRNDICWCGSGLKYKRCHLSADSEIKASQRSAKLKAQKAAHGLY</sequence>
<name>A0ABV6YW42_UNCC1</name>
<gene>
    <name evidence="1" type="ORF">ACFL27_09455</name>
</gene>
<dbReference type="InterPro" id="IPR004027">
    <property type="entry name" value="SEC_C_motif"/>
</dbReference>
<accession>A0ABV6YW42</accession>